<evidence type="ECO:0000313" key="3">
    <source>
        <dbReference type="Proteomes" id="UP001147733"/>
    </source>
</evidence>
<dbReference type="EMBL" id="JAPQKT010000004">
    <property type="protein sequence ID" value="KAJ5233309.1"/>
    <property type="molecule type" value="Genomic_DNA"/>
</dbReference>
<dbReference type="PANTHER" id="PTHR37540:SF5">
    <property type="entry name" value="TRANSCRIPTION FACTOR DOMAIN-CONTAINING PROTEIN"/>
    <property type="match status" value="1"/>
</dbReference>
<dbReference type="OrthoDB" id="3469466at2759"/>
<proteinExistence type="predicted"/>
<organism evidence="2 3">
    <name type="scientific">Penicillium citrinum</name>
    <dbReference type="NCBI Taxonomy" id="5077"/>
    <lineage>
        <taxon>Eukaryota</taxon>
        <taxon>Fungi</taxon>
        <taxon>Dikarya</taxon>
        <taxon>Ascomycota</taxon>
        <taxon>Pezizomycotina</taxon>
        <taxon>Eurotiomycetes</taxon>
        <taxon>Eurotiomycetidae</taxon>
        <taxon>Eurotiales</taxon>
        <taxon>Aspergillaceae</taxon>
        <taxon>Penicillium</taxon>
    </lineage>
</organism>
<gene>
    <name evidence="2" type="ORF">N7469_005075</name>
</gene>
<evidence type="ECO:0000256" key="1">
    <source>
        <dbReference type="SAM" id="MobiDB-lite"/>
    </source>
</evidence>
<feature type="region of interest" description="Disordered" evidence="1">
    <location>
        <begin position="70"/>
        <end position="119"/>
    </location>
</feature>
<comment type="caution">
    <text evidence="2">The sequence shown here is derived from an EMBL/GenBank/DDBJ whole genome shotgun (WGS) entry which is preliminary data.</text>
</comment>
<feature type="compositionally biased region" description="Polar residues" evidence="1">
    <location>
        <begin position="101"/>
        <end position="119"/>
    </location>
</feature>
<dbReference type="Proteomes" id="UP001147733">
    <property type="component" value="Unassembled WGS sequence"/>
</dbReference>
<evidence type="ECO:0000313" key="2">
    <source>
        <dbReference type="EMBL" id="KAJ5233309.1"/>
    </source>
</evidence>
<accession>A0A9W9P0V3</accession>
<dbReference type="GeneID" id="81383162"/>
<dbReference type="Pfam" id="PF11951">
    <property type="entry name" value="Fungal_trans_2"/>
    <property type="match status" value="1"/>
</dbReference>
<dbReference type="InterPro" id="IPR021858">
    <property type="entry name" value="Fun_TF"/>
</dbReference>
<dbReference type="PANTHER" id="PTHR37540">
    <property type="entry name" value="TRANSCRIPTION FACTOR (ACR-2), PUTATIVE-RELATED-RELATED"/>
    <property type="match status" value="1"/>
</dbReference>
<dbReference type="RefSeq" id="XP_056500809.1">
    <property type="nucleotide sequence ID" value="XM_056643995.1"/>
</dbReference>
<protein>
    <submittedName>
        <fullName evidence="2">Uncharacterized protein</fullName>
    </submittedName>
</protein>
<sequence>DAAPARHLLFPAGEWVLRMGPKKRQSSGVRKFEGIHFVNARPSSETERLKTQRLVRAHVGQWISDHTKEKGRILNEATSSSRDPSASVSRNKLDGDGFQGDPTSSQNEKESQSLSTTNNGSSCFTIASRPLTSSDALYHSLAPASTKRAVSATIARMADDAEKLVRSTESVTVVPWNQMPRIEPQVSVNFDPFDTLAIPFPADVVNRCENYLTSVLWPGLVPRSKHVQKTSEAWFPLSLSDPALAMAFMYGSLCHQRVQWYNQPSAGVGFGPKYQRIMQECELRAIRLINTAMKDPSRRTSDALLLSVTCMAHHQAMDEAFFKRRLPTPFKAPFQRLQWLSVYGFLPPNMVHIQGLLQLVKLRGGLKKLTTSGLAATMCFSDIFTASVLFIKPSFEFWPVDEGHYGMTLQGLLGFDQSQIDSGFGRFSHMGMTPQMAEVFHAIQCYINIIRNSLIEGYDVSLLTDQRNLTQYMTLSLPPVGTIRHEFTDSTQVITYEACRVACGIFAVGVIFPIPAHCTPLGRLAHQLQALLQDHEASDLWTSPHTRIALLWILTLGGIAATEMPERPFFVSALRQTLRRSAITSWQGLKGVLEMMLWYDGACDESAEALFREASIAFERDQL</sequence>
<feature type="non-terminal residue" evidence="2">
    <location>
        <position position="1"/>
    </location>
</feature>
<reference evidence="2" key="2">
    <citation type="journal article" date="2023" name="IMA Fungus">
        <title>Comparative genomic study of the Penicillium genus elucidates a diverse pangenome and 15 lateral gene transfer events.</title>
        <authorList>
            <person name="Petersen C."/>
            <person name="Sorensen T."/>
            <person name="Nielsen M.R."/>
            <person name="Sondergaard T.E."/>
            <person name="Sorensen J.L."/>
            <person name="Fitzpatrick D.A."/>
            <person name="Frisvad J.C."/>
            <person name="Nielsen K.L."/>
        </authorList>
    </citation>
    <scope>NUCLEOTIDE SEQUENCE</scope>
    <source>
        <strain evidence="2">IBT 23319</strain>
    </source>
</reference>
<dbReference type="AlphaFoldDB" id="A0A9W9P0V3"/>
<keyword evidence="3" id="KW-1185">Reference proteome</keyword>
<feature type="compositionally biased region" description="Low complexity" evidence="1">
    <location>
        <begin position="79"/>
        <end position="89"/>
    </location>
</feature>
<reference evidence="2" key="1">
    <citation type="submission" date="2022-11" db="EMBL/GenBank/DDBJ databases">
        <authorList>
            <person name="Petersen C."/>
        </authorList>
    </citation>
    <scope>NUCLEOTIDE SEQUENCE</scope>
    <source>
        <strain evidence="2">IBT 23319</strain>
    </source>
</reference>
<name>A0A9W9P0V3_PENCI</name>